<proteinExistence type="predicted"/>
<comment type="caution">
    <text evidence="2">The sequence shown here is derived from an EMBL/GenBank/DDBJ whole genome shotgun (WGS) entry which is preliminary data.</text>
</comment>
<keyword evidence="3" id="KW-1185">Reference proteome</keyword>
<protein>
    <recommendedName>
        <fullName evidence="1">DUF8040 domain-containing protein</fullName>
    </recommendedName>
</protein>
<feature type="non-terminal residue" evidence="2">
    <location>
        <position position="95"/>
    </location>
</feature>
<dbReference type="Pfam" id="PF26138">
    <property type="entry name" value="DUF8040"/>
    <property type="match status" value="1"/>
</dbReference>
<dbReference type="PANTHER" id="PTHR22930:SF259">
    <property type="entry name" value="OS08G0106900 PROTEIN"/>
    <property type="match status" value="1"/>
</dbReference>
<sequence>DSWHVSAAEQLAIFLYFVRQGASQRQLMERFQRSADTISRCIHCISNMLVQNPFYSAHIQNPAKKTAREIRSNPKLYPYFRHAVGAIDGSHIAAH</sequence>
<name>A0AA38KKB8_9AGAR</name>
<reference evidence="2" key="1">
    <citation type="submission" date="2022-08" db="EMBL/GenBank/DDBJ databases">
        <authorList>
            <consortium name="DOE Joint Genome Institute"/>
            <person name="Min B."/>
            <person name="Riley R."/>
            <person name="Sierra-Patev S."/>
            <person name="Naranjo-Ortiz M."/>
            <person name="Looney B."/>
            <person name="Konkel Z."/>
            <person name="Slot J.C."/>
            <person name="Sakamoto Y."/>
            <person name="Steenwyk J.L."/>
            <person name="Rokas A."/>
            <person name="Carro J."/>
            <person name="Camarero S."/>
            <person name="Ferreira P."/>
            <person name="Molpeceres G."/>
            <person name="Ruiz-Duenas F.J."/>
            <person name="Serrano A."/>
            <person name="Henrissat B."/>
            <person name="Drula E."/>
            <person name="Hughes K.W."/>
            <person name="Mata J.L."/>
            <person name="Ishikawa N.K."/>
            <person name="Vargas-Isla R."/>
            <person name="Ushijima S."/>
            <person name="Smith C.A."/>
            <person name="Ahrendt S."/>
            <person name="Andreopoulos W."/>
            <person name="He G."/>
            <person name="Labutti K."/>
            <person name="Lipzen A."/>
            <person name="Ng V."/>
            <person name="Sandor L."/>
            <person name="Barry K."/>
            <person name="Martinez A.T."/>
            <person name="Xiao Y."/>
            <person name="Gibbons J.G."/>
            <person name="Terashima K."/>
            <person name="Hibbett D.S."/>
            <person name="Grigoriev I.V."/>
        </authorList>
    </citation>
    <scope>NUCLEOTIDE SEQUENCE</scope>
    <source>
        <strain evidence="2">TFB10291</strain>
    </source>
</reference>
<dbReference type="EMBL" id="MU793980">
    <property type="protein sequence ID" value="KAJ3780014.1"/>
    <property type="molecule type" value="Genomic_DNA"/>
</dbReference>
<accession>A0AA38KKB8</accession>
<dbReference type="AlphaFoldDB" id="A0AA38KKB8"/>
<evidence type="ECO:0000313" key="2">
    <source>
        <dbReference type="EMBL" id="KAJ3780014.1"/>
    </source>
</evidence>
<dbReference type="InterPro" id="IPR045249">
    <property type="entry name" value="HARBI1-like"/>
</dbReference>
<evidence type="ECO:0000313" key="3">
    <source>
        <dbReference type="Proteomes" id="UP001163798"/>
    </source>
</evidence>
<dbReference type="PANTHER" id="PTHR22930">
    <property type="match status" value="1"/>
</dbReference>
<dbReference type="InterPro" id="IPR058353">
    <property type="entry name" value="DUF8040"/>
</dbReference>
<feature type="domain" description="DUF8040" evidence="1">
    <location>
        <begin position="1"/>
        <end position="50"/>
    </location>
</feature>
<evidence type="ECO:0000259" key="1">
    <source>
        <dbReference type="Pfam" id="PF26138"/>
    </source>
</evidence>
<gene>
    <name evidence="2" type="ORF">GGU10DRAFT_237081</name>
</gene>
<feature type="non-terminal residue" evidence="2">
    <location>
        <position position="1"/>
    </location>
</feature>
<dbReference type="Proteomes" id="UP001163798">
    <property type="component" value="Unassembled WGS sequence"/>
</dbReference>
<organism evidence="2 3">
    <name type="scientific">Lentinula aff. detonsa</name>
    <dbReference type="NCBI Taxonomy" id="2804958"/>
    <lineage>
        <taxon>Eukaryota</taxon>
        <taxon>Fungi</taxon>
        <taxon>Dikarya</taxon>
        <taxon>Basidiomycota</taxon>
        <taxon>Agaricomycotina</taxon>
        <taxon>Agaricomycetes</taxon>
        <taxon>Agaricomycetidae</taxon>
        <taxon>Agaricales</taxon>
        <taxon>Marasmiineae</taxon>
        <taxon>Omphalotaceae</taxon>
        <taxon>Lentinula</taxon>
    </lineage>
</organism>